<accession>A0AA97B9T7</accession>
<reference evidence="2" key="1">
    <citation type="submission" date="2020-05" db="EMBL/GenBank/DDBJ databases">
        <authorList>
            <person name="Zhu T."/>
            <person name="Keshari N."/>
            <person name="Lu X."/>
        </authorList>
    </citation>
    <scope>NUCLEOTIDE SEQUENCE</scope>
    <source>
        <strain evidence="2">NK1-22</strain>
    </source>
</reference>
<sequence length="481" mass="56037">MVVEKLNEGYQPQPRGRANRFQRNIPKAQEVIYNYLLEIVKEWSPEEVLAEFRHLFIHHVNTISSHTLPSLYEIVFANQEAEFRNTLKRSCYILINNWDLSRSHDSIRGLVQLFYDPILDKPTMSPTLRRLRGWLKNFVESEDFQELKLFASRYDDQRKHWSDRYTSYLLVPQYIDLNNPIEQRNAARTLSKQLKERFKFELAMYTARSQSNTVPALKPKNPTIMGDDVLRLVKMIVAKRGNFSYANLAHIFLNQTRGLRYQEFKESLKKYLVFSSASQEQARSLNAQVAEKLDALYVIHHDKPLDDALLLRTVNRIVSYLTTENQQDPSPLFVQLLMDGNPLTLVIVLLKLVLICPYARTHLEARIADLVQFYKAYPEDECRWVINFFEIFDITMAIYAENIEFNLVDMSSQGSGRQKEINPATLDAYRVFSQIKHSMDATEDLEQMEQVLSDLMADDDSLTSEEITELSEAALAELDEL</sequence>
<keyword evidence="1" id="KW-0175">Coiled coil</keyword>
<organism evidence="2">
    <name type="scientific">Thermoleptolyngbya oregonensis NK1-22</name>
    <dbReference type="NCBI Taxonomy" id="2547457"/>
    <lineage>
        <taxon>Bacteria</taxon>
        <taxon>Bacillati</taxon>
        <taxon>Cyanobacteriota</taxon>
        <taxon>Cyanophyceae</taxon>
        <taxon>Oculatellales</taxon>
        <taxon>Oculatellaceae</taxon>
        <taxon>Thermoleptolyngbya</taxon>
    </lineage>
</organism>
<proteinExistence type="predicted"/>
<dbReference type="KEGG" id="tog:HNI00_08690"/>
<dbReference type="EMBL" id="CP053540">
    <property type="protein sequence ID" value="WOB43225.1"/>
    <property type="molecule type" value="Genomic_DNA"/>
</dbReference>
<evidence type="ECO:0000256" key="1">
    <source>
        <dbReference type="SAM" id="Coils"/>
    </source>
</evidence>
<name>A0AA97B9T7_9CYAN</name>
<evidence type="ECO:0000313" key="2">
    <source>
        <dbReference type="EMBL" id="WOB43225.1"/>
    </source>
</evidence>
<gene>
    <name evidence="2" type="ORF">HNI00_08690</name>
</gene>
<protein>
    <submittedName>
        <fullName evidence="2">Uncharacterized protein</fullName>
    </submittedName>
</protein>
<dbReference type="RefSeq" id="WP_316792514.1">
    <property type="nucleotide sequence ID" value="NZ_CP053540.1"/>
</dbReference>
<feature type="coiled-coil region" evidence="1">
    <location>
        <begin position="438"/>
        <end position="465"/>
    </location>
</feature>
<dbReference type="AlphaFoldDB" id="A0AA97B9T7"/>